<dbReference type="RefSeq" id="WP_098063289.1">
    <property type="nucleotide sequence ID" value="NZ_PDEP01000017.1"/>
</dbReference>
<keyword evidence="2" id="KW-1185">Reference proteome</keyword>
<protein>
    <submittedName>
        <fullName evidence="1">Uncharacterized protein</fullName>
    </submittedName>
</protein>
<sequence>MSNQSSIPVYAIIRLESRLGDLQYFAGNSNAPEASTTVIIKKIVASIEAAREEVERLNELNGNKGCRYYWQHTRLYPDDLELILAQANRDEA</sequence>
<evidence type="ECO:0000313" key="2">
    <source>
        <dbReference type="Proteomes" id="UP000221024"/>
    </source>
</evidence>
<dbReference type="Proteomes" id="UP000221024">
    <property type="component" value="Unassembled WGS sequence"/>
</dbReference>
<dbReference type="AlphaFoldDB" id="A0A2H3NXH1"/>
<reference evidence="1 2" key="1">
    <citation type="submission" date="2017-10" db="EMBL/GenBank/DDBJ databases">
        <title>Draft genome of Longimonas halophila.</title>
        <authorList>
            <person name="Goh K.M."/>
            <person name="Shamsir M.S."/>
            <person name="Lim S.W."/>
        </authorList>
    </citation>
    <scope>NUCLEOTIDE SEQUENCE [LARGE SCALE GENOMIC DNA]</scope>
    <source>
        <strain evidence="1 2">KCTC 42399</strain>
    </source>
</reference>
<proteinExistence type="predicted"/>
<name>A0A2H3NXH1_9BACT</name>
<evidence type="ECO:0000313" key="1">
    <source>
        <dbReference type="EMBL" id="PEN05044.1"/>
    </source>
</evidence>
<gene>
    <name evidence="1" type="ORF">CRI93_14110</name>
</gene>
<accession>A0A2H3NXH1</accession>
<dbReference type="EMBL" id="PDEP01000017">
    <property type="protein sequence ID" value="PEN05044.1"/>
    <property type="molecule type" value="Genomic_DNA"/>
</dbReference>
<comment type="caution">
    <text evidence="1">The sequence shown here is derived from an EMBL/GenBank/DDBJ whole genome shotgun (WGS) entry which is preliminary data.</text>
</comment>
<organism evidence="1 2">
    <name type="scientific">Longimonas halophila</name>
    <dbReference type="NCBI Taxonomy" id="1469170"/>
    <lineage>
        <taxon>Bacteria</taxon>
        <taxon>Pseudomonadati</taxon>
        <taxon>Rhodothermota</taxon>
        <taxon>Rhodothermia</taxon>
        <taxon>Rhodothermales</taxon>
        <taxon>Salisaetaceae</taxon>
        <taxon>Longimonas</taxon>
    </lineage>
</organism>